<dbReference type="InterPro" id="IPR011009">
    <property type="entry name" value="Kinase-like_dom_sf"/>
</dbReference>
<dbReference type="Gramene" id="EFJ36176">
    <property type="protein sequence ID" value="EFJ36176"/>
    <property type="gene ID" value="SELMODRAFT_78499"/>
</dbReference>
<dbReference type="GO" id="GO:0004672">
    <property type="term" value="F:protein kinase activity"/>
    <property type="evidence" value="ECO:0007669"/>
    <property type="project" value="InterPro"/>
</dbReference>
<name>D8QW66_SELML</name>
<dbReference type="InterPro" id="IPR001245">
    <property type="entry name" value="Ser-Thr/Tyr_kinase_cat_dom"/>
</dbReference>
<evidence type="ECO:0000259" key="2">
    <source>
        <dbReference type="PROSITE" id="PS50011"/>
    </source>
</evidence>
<dbReference type="PANTHER" id="PTHR44329">
    <property type="entry name" value="SERINE/THREONINE-PROTEIN KINASE TNNI3K-RELATED"/>
    <property type="match status" value="1"/>
</dbReference>
<dbReference type="KEGG" id="smo:SELMODRAFT_112293"/>
<dbReference type="KEGG" id="smo:SELMODRAFT_78499"/>
<evidence type="ECO:0000313" key="5">
    <source>
        <dbReference type="Proteomes" id="UP000001514"/>
    </source>
</evidence>
<dbReference type="GO" id="GO:0005524">
    <property type="term" value="F:ATP binding"/>
    <property type="evidence" value="ECO:0007669"/>
    <property type="project" value="InterPro"/>
</dbReference>
<evidence type="ECO:0000256" key="1">
    <source>
        <dbReference type="SAM" id="Phobius"/>
    </source>
</evidence>
<sequence>MQGSLARLIPSLVTAPIILIVEIMLQIAQGMDFVHKKKIIHRDLKPGNVLVNFDGKFEDGSAHNIVAKVADFGLSKMNFSSNHYHSHLKGTVLYMAPEMLEGDWEMKSQYDLSVDVYSYGMMFAEILTGTPPYPLGLTKKALLDEIRRGLRPRLPQRCPQALKDTIAYCWDSQPRRRPTFEHICTRLWRLKGQLLTGG</sequence>
<organism evidence="5">
    <name type="scientific">Selaginella moellendorffii</name>
    <name type="common">Spikemoss</name>
    <dbReference type="NCBI Taxonomy" id="88036"/>
    <lineage>
        <taxon>Eukaryota</taxon>
        <taxon>Viridiplantae</taxon>
        <taxon>Streptophyta</taxon>
        <taxon>Embryophyta</taxon>
        <taxon>Tracheophyta</taxon>
        <taxon>Lycopodiopsida</taxon>
        <taxon>Selaginellales</taxon>
        <taxon>Selaginellaceae</taxon>
        <taxon>Selaginella</taxon>
    </lineage>
</organism>
<dbReference type="InParanoid" id="D8QW66"/>
<dbReference type="SUPFAM" id="SSF56112">
    <property type="entry name" value="Protein kinase-like (PK-like)"/>
    <property type="match status" value="1"/>
</dbReference>
<dbReference type="InterPro" id="IPR051681">
    <property type="entry name" value="Ser/Thr_Kinases-Pseudokinases"/>
</dbReference>
<reference evidence="4 5" key="1">
    <citation type="journal article" date="2011" name="Science">
        <title>The Selaginella genome identifies genetic changes associated with the evolution of vascular plants.</title>
        <authorList>
            <person name="Banks J.A."/>
            <person name="Nishiyama T."/>
            <person name="Hasebe M."/>
            <person name="Bowman J.L."/>
            <person name="Gribskov M."/>
            <person name="dePamphilis C."/>
            <person name="Albert V.A."/>
            <person name="Aono N."/>
            <person name="Aoyama T."/>
            <person name="Ambrose B.A."/>
            <person name="Ashton N.W."/>
            <person name="Axtell M.J."/>
            <person name="Barker E."/>
            <person name="Barker M.S."/>
            <person name="Bennetzen J.L."/>
            <person name="Bonawitz N.D."/>
            <person name="Chapple C."/>
            <person name="Cheng C."/>
            <person name="Correa L.G."/>
            <person name="Dacre M."/>
            <person name="DeBarry J."/>
            <person name="Dreyer I."/>
            <person name="Elias M."/>
            <person name="Engstrom E.M."/>
            <person name="Estelle M."/>
            <person name="Feng L."/>
            <person name="Finet C."/>
            <person name="Floyd S.K."/>
            <person name="Frommer W.B."/>
            <person name="Fujita T."/>
            <person name="Gramzow L."/>
            <person name="Gutensohn M."/>
            <person name="Harholt J."/>
            <person name="Hattori M."/>
            <person name="Heyl A."/>
            <person name="Hirai T."/>
            <person name="Hiwatashi Y."/>
            <person name="Ishikawa M."/>
            <person name="Iwata M."/>
            <person name="Karol K.G."/>
            <person name="Koehler B."/>
            <person name="Kolukisaoglu U."/>
            <person name="Kubo M."/>
            <person name="Kurata T."/>
            <person name="Lalonde S."/>
            <person name="Li K."/>
            <person name="Li Y."/>
            <person name="Litt A."/>
            <person name="Lyons E."/>
            <person name="Manning G."/>
            <person name="Maruyama T."/>
            <person name="Michael T.P."/>
            <person name="Mikami K."/>
            <person name="Miyazaki S."/>
            <person name="Morinaga S."/>
            <person name="Murata T."/>
            <person name="Mueller-Roeber B."/>
            <person name="Nelson D.R."/>
            <person name="Obara M."/>
            <person name="Oguri Y."/>
            <person name="Olmstead R.G."/>
            <person name="Onodera N."/>
            <person name="Petersen B.L."/>
            <person name="Pils B."/>
            <person name="Prigge M."/>
            <person name="Rensing S.A."/>
            <person name="Riano-Pachon D.M."/>
            <person name="Roberts A.W."/>
            <person name="Sato Y."/>
            <person name="Scheller H.V."/>
            <person name="Schulz B."/>
            <person name="Schulz C."/>
            <person name="Shakirov E.V."/>
            <person name="Shibagaki N."/>
            <person name="Shinohara N."/>
            <person name="Shippen D.E."/>
            <person name="Soerensen I."/>
            <person name="Sotooka R."/>
            <person name="Sugimoto N."/>
            <person name="Sugita M."/>
            <person name="Sumikawa N."/>
            <person name="Tanurdzic M."/>
            <person name="Theissen G."/>
            <person name="Ulvskov P."/>
            <person name="Wakazuki S."/>
            <person name="Weng J.K."/>
            <person name="Willats W.W."/>
            <person name="Wipf D."/>
            <person name="Wolf P.G."/>
            <person name="Yang L."/>
            <person name="Zimmer A.D."/>
            <person name="Zhu Q."/>
            <person name="Mitros T."/>
            <person name="Hellsten U."/>
            <person name="Loque D."/>
            <person name="Otillar R."/>
            <person name="Salamov A."/>
            <person name="Schmutz J."/>
            <person name="Shapiro H."/>
            <person name="Lindquist E."/>
            <person name="Lucas S."/>
            <person name="Rokhsar D."/>
            <person name="Grigoriev I.V."/>
        </authorList>
    </citation>
    <scope>NUCLEOTIDE SEQUENCE [LARGE SCALE GENOMIC DNA]</scope>
</reference>
<dbReference type="PANTHER" id="PTHR44329:SF260">
    <property type="entry name" value="PROTEIN KINASE DOMAIN-CONTAINING PROTEIN"/>
    <property type="match status" value="1"/>
</dbReference>
<keyword evidence="1" id="KW-1133">Transmembrane helix</keyword>
<gene>
    <name evidence="3" type="ORF">SELMODRAFT_112293</name>
    <name evidence="4" type="ORF">SELMODRAFT_78499</name>
</gene>
<feature type="transmembrane region" description="Helical" evidence="1">
    <location>
        <begin position="6"/>
        <end position="28"/>
    </location>
</feature>
<dbReference type="STRING" id="88036.D8QW66"/>
<dbReference type="AlphaFoldDB" id="D8QW66"/>
<dbReference type="eggNOG" id="KOG0192">
    <property type="taxonomic scope" value="Eukaryota"/>
</dbReference>
<dbReference type="PROSITE" id="PS50011">
    <property type="entry name" value="PROTEIN_KINASE_DOM"/>
    <property type="match status" value="1"/>
</dbReference>
<protein>
    <recommendedName>
        <fullName evidence="2">Protein kinase domain-containing protein</fullName>
    </recommendedName>
</protein>
<dbReference type="SMART" id="SM00220">
    <property type="entry name" value="S_TKc"/>
    <property type="match status" value="1"/>
</dbReference>
<dbReference type="Gene3D" id="1.10.510.10">
    <property type="entry name" value="Transferase(Phosphotransferase) domain 1"/>
    <property type="match status" value="1"/>
</dbReference>
<keyword evidence="5" id="KW-1185">Reference proteome</keyword>
<dbReference type="EMBL" id="GL377567">
    <property type="protein sequence ID" value="EFJ36176.1"/>
    <property type="molecule type" value="Genomic_DNA"/>
</dbReference>
<evidence type="ECO:0000313" key="3">
    <source>
        <dbReference type="EMBL" id="EFJ18638.1"/>
    </source>
</evidence>
<dbReference type="HOGENOM" id="CLU_000288_7_35_1"/>
<dbReference type="InterPro" id="IPR008271">
    <property type="entry name" value="Ser/Thr_kinase_AS"/>
</dbReference>
<dbReference type="Proteomes" id="UP000001514">
    <property type="component" value="Unassembled WGS sequence"/>
</dbReference>
<feature type="non-terminal residue" evidence="4">
    <location>
        <position position="198"/>
    </location>
</feature>
<dbReference type="Gramene" id="EFJ18638">
    <property type="protein sequence ID" value="EFJ18638"/>
    <property type="gene ID" value="SELMODRAFT_112293"/>
</dbReference>
<dbReference type="OMA" id="ILIVEIM"/>
<dbReference type="InterPro" id="IPR000719">
    <property type="entry name" value="Prot_kinase_dom"/>
</dbReference>
<feature type="domain" description="Protein kinase" evidence="2">
    <location>
        <begin position="1"/>
        <end position="189"/>
    </location>
</feature>
<accession>D8QW66</accession>
<dbReference type="PROSITE" id="PS00108">
    <property type="entry name" value="PROTEIN_KINASE_ST"/>
    <property type="match status" value="1"/>
</dbReference>
<dbReference type="EMBL" id="GL377609">
    <property type="protein sequence ID" value="EFJ18638.1"/>
    <property type="molecule type" value="Genomic_DNA"/>
</dbReference>
<evidence type="ECO:0000313" key="4">
    <source>
        <dbReference type="EMBL" id="EFJ36176.1"/>
    </source>
</evidence>
<proteinExistence type="predicted"/>
<dbReference type="Pfam" id="PF07714">
    <property type="entry name" value="PK_Tyr_Ser-Thr"/>
    <property type="match status" value="1"/>
</dbReference>
<keyword evidence="1" id="KW-0812">Transmembrane</keyword>
<keyword evidence="1" id="KW-0472">Membrane</keyword>